<dbReference type="HOGENOM" id="CLU_2886394_0_0_1"/>
<reference evidence="2 3" key="1">
    <citation type="journal article" date="2011" name="PLoS Genet.">
        <title>Comparative genomic analysis of human fungal pathogens causing paracoccidioidomycosis.</title>
        <authorList>
            <person name="Desjardins C.A."/>
            <person name="Champion M.D."/>
            <person name="Holder J.W."/>
            <person name="Muszewska A."/>
            <person name="Goldberg J."/>
            <person name="Bailao A.M."/>
            <person name="Brigido M.M."/>
            <person name="Ferreira M.E."/>
            <person name="Garcia A.M."/>
            <person name="Grynberg M."/>
            <person name="Gujja S."/>
            <person name="Heiman D.I."/>
            <person name="Henn M.R."/>
            <person name="Kodira C.D."/>
            <person name="Leon-Narvaez H."/>
            <person name="Longo L.V."/>
            <person name="Ma L.J."/>
            <person name="Malavazi I."/>
            <person name="Matsuo A.L."/>
            <person name="Morais F.V."/>
            <person name="Pereira M."/>
            <person name="Rodriguez-Brito S."/>
            <person name="Sakthikumar S."/>
            <person name="Salem-Izacc S.M."/>
            <person name="Sykes S.M."/>
            <person name="Teixeira M.M."/>
            <person name="Vallejo M.C."/>
            <person name="Walter M.E."/>
            <person name="Yandava C."/>
            <person name="Young S."/>
            <person name="Zeng Q."/>
            <person name="Zucker J."/>
            <person name="Felipe M.S."/>
            <person name="Goldman G.H."/>
            <person name="Haas B.J."/>
            <person name="McEwen J.G."/>
            <person name="Nino-Vega G."/>
            <person name="Puccia R."/>
            <person name="San-Blas G."/>
            <person name="Soares C.M."/>
            <person name="Birren B.W."/>
            <person name="Cuomo C.A."/>
        </authorList>
    </citation>
    <scope>NUCLEOTIDE SEQUENCE [LARGE SCALE GENOMIC DNA]</scope>
    <source>
        <strain evidence="3">ATCC MYA-826 / Pb01</strain>
    </source>
</reference>
<evidence type="ECO:0000313" key="3">
    <source>
        <dbReference type="Proteomes" id="UP000002059"/>
    </source>
</evidence>
<accession>C1H1U7</accession>
<dbReference type="Proteomes" id="UP000002059">
    <property type="component" value="Partially assembled WGS sequence"/>
</dbReference>
<keyword evidence="3" id="KW-1185">Reference proteome</keyword>
<dbReference type="EMBL" id="KN294003">
    <property type="protein sequence ID" value="EEH33834.2"/>
    <property type="molecule type" value="Genomic_DNA"/>
</dbReference>
<dbReference type="KEGG" id="pbl:PAAG_04883"/>
<evidence type="ECO:0000313" key="2">
    <source>
        <dbReference type="EMBL" id="EEH33834.2"/>
    </source>
</evidence>
<gene>
    <name evidence="2" type="ORF">PAAG_04883</name>
</gene>
<dbReference type="AlphaFoldDB" id="C1H1U7"/>
<proteinExistence type="predicted"/>
<organism evidence="2 3">
    <name type="scientific">Paracoccidioides lutzii (strain ATCC MYA-826 / Pb01)</name>
    <name type="common">Paracoccidioides brasiliensis</name>
    <dbReference type="NCBI Taxonomy" id="502779"/>
    <lineage>
        <taxon>Eukaryota</taxon>
        <taxon>Fungi</taxon>
        <taxon>Dikarya</taxon>
        <taxon>Ascomycota</taxon>
        <taxon>Pezizomycotina</taxon>
        <taxon>Eurotiomycetes</taxon>
        <taxon>Eurotiomycetidae</taxon>
        <taxon>Onygenales</taxon>
        <taxon>Ajellomycetaceae</taxon>
        <taxon>Paracoccidioides</taxon>
    </lineage>
</organism>
<feature type="region of interest" description="Disordered" evidence="1">
    <location>
        <begin position="42"/>
        <end position="63"/>
    </location>
</feature>
<evidence type="ECO:0000256" key="1">
    <source>
        <dbReference type="SAM" id="MobiDB-lite"/>
    </source>
</evidence>
<sequence length="63" mass="6610">MANTTGTLSTPRSITVTGYAVGNSTSNSTAIRAPLRPAQPWLSSRNQSLTIATPKSPVPQSLR</sequence>
<protein>
    <submittedName>
        <fullName evidence="2">Uncharacterized protein</fullName>
    </submittedName>
</protein>
<name>C1H1U7_PARBA</name>
<dbReference type="GeneID" id="9096557"/>
<dbReference type="VEuPathDB" id="FungiDB:PAAG_04883"/>
<dbReference type="RefSeq" id="XP_002793354.2">
    <property type="nucleotide sequence ID" value="XM_002793308.2"/>
</dbReference>